<accession>A0ABY5S548</accession>
<dbReference type="RefSeq" id="WP_258384701.1">
    <property type="nucleotide sequence ID" value="NZ_CP091430.1"/>
</dbReference>
<keyword evidence="3" id="KW-1185">Reference proteome</keyword>
<protein>
    <submittedName>
        <fullName evidence="2">Glycosyltransferase family 2 protein</fullName>
    </submittedName>
</protein>
<dbReference type="PANTHER" id="PTHR43179:SF7">
    <property type="entry name" value="RHAMNOSYLTRANSFERASE WBBL"/>
    <property type="match status" value="1"/>
</dbReference>
<evidence type="ECO:0000259" key="1">
    <source>
        <dbReference type="Pfam" id="PF00535"/>
    </source>
</evidence>
<feature type="domain" description="Glycosyltransferase 2-like" evidence="1">
    <location>
        <begin position="46"/>
        <end position="213"/>
    </location>
</feature>
<sequence>MNKAAKRSDGFNDGFSIGYNKGYEDGFRRGKDAGAASYETLFEGTSIIIPTYNQLRYVKECIESIARYTSEPYELIVIDNASDDGTSAYLKSAGGGLRFQINNENKGFAGAVNQGLMLARGTTLMILNNDSVVTPDWLSNLLTCLHSNPHYGIVGPVTNYISGDQLIETSYSNIEEMQQFSRTFNRSDASRWVVTGRLTGFCMLFRREDFRRLGYFDEGFEIGNCEDDDYGLRARLLGMQLVIAKDTFIHHYGSVSMKSLNGRFDQVYKKNLAFYANKWADPHMMLSLAWQRTMNGITLRTIDSYPTCVIVQGAGTTSYWVENGIRSPIVGTVDVQAIRVSQIDLRNWQLGEAIMAEEVMNRMHVLYRSSTESPDVEGRLVRLQDGAVYQRKGGKLHRFMNRQTIAAWKLDYYEPLILHQLKVQHGEEGPPIISPPLLKADNI</sequence>
<dbReference type="Gene3D" id="3.90.550.10">
    <property type="entry name" value="Spore Coat Polysaccharide Biosynthesis Protein SpsA, Chain A"/>
    <property type="match status" value="1"/>
</dbReference>
<evidence type="ECO:0000313" key="3">
    <source>
        <dbReference type="Proteomes" id="UP001057877"/>
    </source>
</evidence>
<dbReference type="EMBL" id="CP091430">
    <property type="protein sequence ID" value="UVI28613.1"/>
    <property type="molecule type" value="Genomic_DNA"/>
</dbReference>
<dbReference type="InterPro" id="IPR029044">
    <property type="entry name" value="Nucleotide-diphossugar_trans"/>
</dbReference>
<dbReference type="CDD" id="cd04186">
    <property type="entry name" value="GT_2_like_c"/>
    <property type="match status" value="1"/>
</dbReference>
<organism evidence="2 3">
    <name type="scientific">Paenibacillus spongiae</name>
    <dbReference type="NCBI Taxonomy" id="2909671"/>
    <lineage>
        <taxon>Bacteria</taxon>
        <taxon>Bacillati</taxon>
        <taxon>Bacillota</taxon>
        <taxon>Bacilli</taxon>
        <taxon>Bacillales</taxon>
        <taxon>Paenibacillaceae</taxon>
        <taxon>Paenibacillus</taxon>
    </lineage>
</organism>
<evidence type="ECO:0000313" key="2">
    <source>
        <dbReference type="EMBL" id="UVI28613.1"/>
    </source>
</evidence>
<dbReference type="InterPro" id="IPR001173">
    <property type="entry name" value="Glyco_trans_2-like"/>
</dbReference>
<dbReference type="Pfam" id="PF00535">
    <property type="entry name" value="Glycos_transf_2"/>
    <property type="match status" value="1"/>
</dbReference>
<dbReference type="Proteomes" id="UP001057877">
    <property type="component" value="Chromosome"/>
</dbReference>
<dbReference type="PANTHER" id="PTHR43179">
    <property type="entry name" value="RHAMNOSYLTRANSFERASE WBBL"/>
    <property type="match status" value="1"/>
</dbReference>
<dbReference type="SUPFAM" id="SSF53448">
    <property type="entry name" value="Nucleotide-diphospho-sugar transferases"/>
    <property type="match status" value="1"/>
</dbReference>
<name>A0ABY5S548_9BACL</name>
<reference evidence="2" key="1">
    <citation type="submission" date="2022-01" db="EMBL/GenBank/DDBJ databases">
        <title>Paenibacillus spongiae sp. nov., isolated from marine sponge.</title>
        <authorList>
            <person name="Li Z."/>
            <person name="Zhang M."/>
        </authorList>
    </citation>
    <scope>NUCLEOTIDE SEQUENCE</scope>
    <source>
        <strain evidence="2">PHS-Z3</strain>
    </source>
</reference>
<gene>
    <name evidence="2" type="ORF">L1F29_24645</name>
</gene>
<proteinExistence type="predicted"/>